<evidence type="ECO:0000256" key="3">
    <source>
        <dbReference type="ARBA" id="ARBA00022723"/>
    </source>
</evidence>
<proteinExistence type="inferred from homology"/>
<dbReference type="PANTHER" id="PTHR23233">
    <property type="entry name" value="SAL-LIKE PROTEIN"/>
    <property type="match status" value="1"/>
</dbReference>
<evidence type="ECO:0000256" key="8">
    <source>
        <dbReference type="ARBA" id="ARBA00023163"/>
    </source>
</evidence>
<dbReference type="GO" id="GO:0000978">
    <property type="term" value="F:RNA polymerase II cis-regulatory region sequence-specific DNA binding"/>
    <property type="evidence" value="ECO:0007669"/>
    <property type="project" value="TreeGrafter"/>
</dbReference>
<dbReference type="EMBL" id="MU128909">
    <property type="protein sequence ID" value="KAF9521180.1"/>
    <property type="molecule type" value="Genomic_DNA"/>
</dbReference>
<evidence type="ECO:0000256" key="4">
    <source>
        <dbReference type="ARBA" id="ARBA00022737"/>
    </source>
</evidence>
<comment type="subcellular location">
    <subcellularLocation>
        <location evidence="1">Nucleus</location>
    </subcellularLocation>
</comment>
<dbReference type="Gene3D" id="3.30.160.60">
    <property type="entry name" value="Classic Zinc Finger"/>
    <property type="match status" value="2"/>
</dbReference>
<evidence type="ECO:0000256" key="7">
    <source>
        <dbReference type="ARBA" id="ARBA00023015"/>
    </source>
</evidence>
<dbReference type="FunFam" id="3.30.160.60:FF:000193">
    <property type="entry name" value="Zinc finger protein 300"/>
    <property type="match status" value="1"/>
</dbReference>
<feature type="compositionally biased region" description="Pro residues" evidence="12">
    <location>
        <begin position="17"/>
        <end position="27"/>
    </location>
</feature>
<dbReference type="AlphaFoldDB" id="A0A9P6BBZ5"/>
<dbReference type="InterPro" id="IPR036236">
    <property type="entry name" value="Znf_C2H2_sf"/>
</dbReference>
<evidence type="ECO:0000313" key="15">
    <source>
        <dbReference type="Proteomes" id="UP000886523"/>
    </source>
</evidence>
<evidence type="ECO:0000256" key="5">
    <source>
        <dbReference type="ARBA" id="ARBA00022771"/>
    </source>
</evidence>
<evidence type="ECO:0000256" key="11">
    <source>
        <dbReference type="PROSITE-ProRule" id="PRU00042"/>
    </source>
</evidence>
<feature type="compositionally biased region" description="Polar residues" evidence="12">
    <location>
        <begin position="142"/>
        <end position="159"/>
    </location>
</feature>
<protein>
    <recommendedName>
        <fullName evidence="13">C2H2-type domain-containing protein</fullName>
    </recommendedName>
</protein>
<dbReference type="GO" id="GO:0005634">
    <property type="term" value="C:nucleus"/>
    <property type="evidence" value="ECO:0007669"/>
    <property type="project" value="UniProtKB-SubCell"/>
</dbReference>
<keyword evidence="5 11" id="KW-0863">Zinc-finger</keyword>
<comment type="caution">
    <text evidence="14">The sequence shown here is derived from an EMBL/GenBank/DDBJ whole genome shotgun (WGS) entry which is preliminary data.</text>
</comment>
<evidence type="ECO:0000259" key="13">
    <source>
        <dbReference type="PROSITE" id="PS50157"/>
    </source>
</evidence>
<feature type="domain" description="C2H2-type" evidence="13">
    <location>
        <begin position="66"/>
        <end position="95"/>
    </location>
</feature>
<dbReference type="GO" id="GO:0008270">
    <property type="term" value="F:zinc ion binding"/>
    <property type="evidence" value="ECO:0007669"/>
    <property type="project" value="UniProtKB-KW"/>
</dbReference>
<dbReference type="PROSITE" id="PS00028">
    <property type="entry name" value="ZINC_FINGER_C2H2_1"/>
    <property type="match status" value="2"/>
</dbReference>
<feature type="region of interest" description="Disordered" evidence="12">
    <location>
        <begin position="87"/>
        <end position="159"/>
    </location>
</feature>
<keyword evidence="6" id="KW-0862">Zinc</keyword>
<evidence type="ECO:0000256" key="2">
    <source>
        <dbReference type="ARBA" id="ARBA00006991"/>
    </source>
</evidence>
<evidence type="ECO:0000256" key="1">
    <source>
        <dbReference type="ARBA" id="ARBA00004123"/>
    </source>
</evidence>
<dbReference type="SUPFAM" id="SSF57667">
    <property type="entry name" value="beta-beta-alpha zinc fingers"/>
    <property type="match status" value="1"/>
</dbReference>
<dbReference type="PROSITE" id="PS50157">
    <property type="entry name" value="ZINC_FINGER_C2H2_2"/>
    <property type="match status" value="2"/>
</dbReference>
<evidence type="ECO:0000256" key="9">
    <source>
        <dbReference type="ARBA" id="ARBA00023242"/>
    </source>
</evidence>
<name>A0A9P6BBZ5_9AGAM</name>
<keyword evidence="3" id="KW-0479">Metal-binding</keyword>
<keyword evidence="9" id="KW-0539">Nucleus</keyword>
<evidence type="ECO:0000313" key="14">
    <source>
        <dbReference type="EMBL" id="KAF9521180.1"/>
    </source>
</evidence>
<comment type="similarity">
    <text evidence="2">Belongs to the krueppel C2H2-type zinc-finger protein family.</text>
</comment>
<gene>
    <name evidence="14" type="ORF">BS47DRAFT_17508</name>
</gene>
<dbReference type="PANTHER" id="PTHR23233:SF84">
    <property type="entry name" value="FI23031P1"/>
    <property type="match status" value="1"/>
</dbReference>
<evidence type="ECO:0000256" key="6">
    <source>
        <dbReference type="ARBA" id="ARBA00022833"/>
    </source>
</evidence>
<dbReference type="GO" id="GO:0000981">
    <property type="term" value="F:DNA-binding transcription factor activity, RNA polymerase II-specific"/>
    <property type="evidence" value="ECO:0007669"/>
    <property type="project" value="TreeGrafter"/>
</dbReference>
<feature type="region of interest" description="Disordered" evidence="12">
    <location>
        <begin position="1"/>
        <end position="37"/>
    </location>
</feature>
<dbReference type="Proteomes" id="UP000886523">
    <property type="component" value="Unassembled WGS sequence"/>
</dbReference>
<organism evidence="14 15">
    <name type="scientific">Hydnum rufescens UP504</name>
    <dbReference type="NCBI Taxonomy" id="1448309"/>
    <lineage>
        <taxon>Eukaryota</taxon>
        <taxon>Fungi</taxon>
        <taxon>Dikarya</taxon>
        <taxon>Basidiomycota</taxon>
        <taxon>Agaricomycotina</taxon>
        <taxon>Agaricomycetes</taxon>
        <taxon>Cantharellales</taxon>
        <taxon>Hydnaceae</taxon>
        <taxon>Hydnum</taxon>
    </lineage>
</organism>
<dbReference type="SMART" id="SM00355">
    <property type="entry name" value="ZnF_C2H2"/>
    <property type="match status" value="2"/>
</dbReference>
<dbReference type="Pfam" id="PF00096">
    <property type="entry name" value="zf-C2H2"/>
    <property type="match status" value="1"/>
</dbReference>
<dbReference type="InterPro" id="IPR013087">
    <property type="entry name" value="Znf_C2H2_type"/>
</dbReference>
<accession>A0A9P6BBZ5</accession>
<reference evidence="14" key="1">
    <citation type="journal article" date="2020" name="Nat. Commun.">
        <title>Large-scale genome sequencing of mycorrhizal fungi provides insights into the early evolution of symbiotic traits.</title>
        <authorList>
            <person name="Miyauchi S."/>
            <person name="Kiss E."/>
            <person name="Kuo A."/>
            <person name="Drula E."/>
            <person name="Kohler A."/>
            <person name="Sanchez-Garcia M."/>
            <person name="Morin E."/>
            <person name="Andreopoulos B."/>
            <person name="Barry K.W."/>
            <person name="Bonito G."/>
            <person name="Buee M."/>
            <person name="Carver A."/>
            <person name="Chen C."/>
            <person name="Cichocki N."/>
            <person name="Clum A."/>
            <person name="Culley D."/>
            <person name="Crous P.W."/>
            <person name="Fauchery L."/>
            <person name="Girlanda M."/>
            <person name="Hayes R.D."/>
            <person name="Keri Z."/>
            <person name="LaButti K."/>
            <person name="Lipzen A."/>
            <person name="Lombard V."/>
            <person name="Magnuson J."/>
            <person name="Maillard F."/>
            <person name="Murat C."/>
            <person name="Nolan M."/>
            <person name="Ohm R.A."/>
            <person name="Pangilinan J."/>
            <person name="Pereira M.F."/>
            <person name="Perotto S."/>
            <person name="Peter M."/>
            <person name="Pfister S."/>
            <person name="Riley R."/>
            <person name="Sitrit Y."/>
            <person name="Stielow J.B."/>
            <person name="Szollosi G."/>
            <person name="Zifcakova L."/>
            <person name="Stursova M."/>
            <person name="Spatafora J.W."/>
            <person name="Tedersoo L."/>
            <person name="Vaario L.M."/>
            <person name="Yamada A."/>
            <person name="Yan M."/>
            <person name="Wang P."/>
            <person name="Xu J."/>
            <person name="Bruns T."/>
            <person name="Baldrian P."/>
            <person name="Vilgalys R."/>
            <person name="Dunand C."/>
            <person name="Henrissat B."/>
            <person name="Grigoriev I.V."/>
            <person name="Hibbett D."/>
            <person name="Nagy L.G."/>
            <person name="Martin F.M."/>
        </authorList>
    </citation>
    <scope>NUCLEOTIDE SEQUENCE</scope>
    <source>
        <strain evidence="14">UP504</strain>
    </source>
</reference>
<dbReference type="OrthoDB" id="6077919at2759"/>
<evidence type="ECO:0000256" key="12">
    <source>
        <dbReference type="SAM" id="MobiDB-lite"/>
    </source>
</evidence>
<dbReference type="InterPro" id="IPR051565">
    <property type="entry name" value="Sal_C2H2-zinc-finger"/>
</dbReference>
<keyword evidence="7" id="KW-0805">Transcription regulation</keyword>
<keyword evidence="8" id="KW-0804">Transcription</keyword>
<keyword evidence="15" id="KW-1185">Reference proteome</keyword>
<keyword evidence="4" id="KW-0677">Repeat</keyword>
<feature type="domain" description="C2H2-type" evidence="13">
    <location>
        <begin position="38"/>
        <end position="65"/>
    </location>
</feature>
<sequence>MSGSRPFWDPAREDAKPVPPPPVVLPRPKPRRRAKTSHICDVCGAVFDRPSSLEMHQRTHTGKRPFPCEAACGMAFQTKSNATRHYKGVHLKIKPTRNPPSPSSKVEGAGSTSRKSTSKKTADPKPKMLTKRPVLPIGLRPRQSSPLRRTTSNQSVGGS</sequence>
<evidence type="ECO:0000256" key="10">
    <source>
        <dbReference type="ARBA" id="ARBA00038474"/>
    </source>
</evidence>
<comment type="similarity">
    <text evidence="10">Belongs to the sal C2H2-type zinc-finger protein family.</text>
</comment>